<proteinExistence type="predicted"/>
<dbReference type="Pfam" id="PF00069">
    <property type="entry name" value="Pkinase"/>
    <property type="match status" value="1"/>
</dbReference>
<accession>A0A0D1WTN9</accession>
<evidence type="ECO:0000259" key="1">
    <source>
        <dbReference type="PROSITE" id="PS50011"/>
    </source>
</evidence>
<organism evidence="2 4">
    <name type="scientific">Exophiala mesophila</name>
    <name type="common">Black yeast-like fungus</name>
    <dbReference type="NCBI Taxonomy" id="212818"/>
    <lineage>
        <taxon>Eukaryota</taxon>
        <taxon>Fungi</taxon>
        <taxon>Dikarya</taxon>
        <taxon>Ascomycota</taxon>
        <taxon>Pezizomycotina</taxon>
        <taxon>Eurotiomycetes</taxon>
        <taxon>Chaetothyriomycetidae</taxon>
        <taxon>Chaetothyriales</taxon>
        <taxon>Herpotrichiellaceae</taxon>
        <taxon>Exophiala</taxon>
    </lineage>
</organism>
<dbReference type="GeneID" id="27321699"/>
<evidence type="ECO:0000313" key="5">
    <source>
        <dbReference type="Proteomes" id="UP000288859"/>
    </source>
</evidence>
<dbReference type="GO" id="GO:0007165">
    <property type="term" value="P:signal transduction"/>
    <property type="evidence" value="ECO:0007669"/>
    <property type="project" value="TreeGrafter"/>
</dbReference>
<dbReference type="PANTHER" id="PTHR23257">
    <property type="entry name" value="SERINE-THREONINE PROTEIN KINASE"/>
    <property type="match status" value="1"/>
</dbReference>
<dbReference type="PROSITE" id="PS50011">
    <property type="entry name" value="PROTEIN_KINASE_DOM"/>
    <property type="match status" value="1"/>
</dbReference>
<dbReference type="VEuPathDB" id="FungiDB:PV10_03854"/>
<evidence type="ECO:0000313" key="3">
    <source>
        <dbReference type="EMBL" id="RVX70284.1"/>
    </source>
</evidence>
<dbReference type="Proteomes" id="UP000054302">
    <property type="component" value="Unassembled WGS sequence"/>
</dbReference>
<evidence type="ECO:0000313" key="2">
    <source>
        <dbReference type="EMBL" id="KIV92570.1"/>
    </source>
</evidence>
<gene>
    <name evidence="3" type="ORF">B0A52_05617</name>
    <name evidence="2" type="ORF">PV10_03854</name>
</gene>
<dbReference type="EMBL" id="NAJM01000024">
    <property type="protein sequence ID" value="RVX70284.1"/>
    <property type="molecule type" value="Genomic_DNA"/>
</dbReference>
<protein>
    <recommendedName>
        <fullName evidence="1">Protein kinase domain-containing protein</fullName>
    </recommendedName>
</protein>
<dbReference type="Gene3D" id="1.10.510.10">
    <property type="entry name" value="Transferase(Phosphotransferase) domain 1"/>
    <property type="match status" value="1"/>
</dbReference>
<feature type="domain" description="Protein kinase" evidence="1">
    <location>
        <begin position="15"/>
        <end position="276"/>
    </location>
</feature>
<dbReference type="Gene3D" id="3.30.200.20">
    <property type="entry name" value="Phosphorylase Kinase, domain 1"/>
    <property type="match status" value="1"/>
</dbReference>
<dbReference type="Proteomes" id="UP000288859">
    <property type="component" value="Unassembled WGS sequence"/>
</dbReference>
<dbReference type="InterPro" id="IPR011009">
    <property type="entry name" value="Kinase-like_dom_sf"/>
</dbReference>
<reference evidence="3 5" key="2">
    <citation type="submission" date="2017-03" db="EMBL/GenBank/DDBJ databases">
        <title>Genomes of endolithic fungi from Antarctica.</title>
        <authorList>
            <person name="Coleine C."/>
            <person name="Masonjones S."/>
            <person name="Stajich J.E."/>
        </authorList>
    </citation>
    <scope>NUCLEOTIDE SEQUENCE [LARGE SCALE GENOMIC DNA]</scope>
    <source>
        <strain evidence="3 5">CCFEE 6314</strain>
    </source>
</reference>
<dbReference type="PANTHER" id="PTHR23257:SF958">
    <property type="entry name" value="SERINE_THREONINE-PROTEIN KINASE WNK4"/>
    <property type="match status" value="1"/>
</dbReference>
<keyword evidence="4" id="KW-1185">Reference proteome</keyword>
<dbReference type="HOGENOM" id="CLU_000288_31_7_1"/>
<dbReference type="OrthoDB" id="1668230at2759"/>
<dbReference type="STRING" id="212818.A0A0D1WTN9"/>
<dbReference type="GO" id="GO:0005737">
    <property type="term" value="C:cytoplasm"/>
    <property type="evidence" value="ECO:0007669"/>
    <property type="project" value="TreeGrafter"/>
</dbReference>
<dbReference type="RefSeq" id="XP_016224144.1">
    <property type="nucleotide sequence ID" value="XM_016368356.1"/>
</dbReference>
<dbReference type="InterPro" id="IPR000719">
    <property type="entry name" value="Prot_kinase_dom"/>
</dbReference>
<dbReference type="InterPro" id="IPR050167">
    <property type="entry name" value="Ser_Thr_protein_kinase"/>
</dbReference>
<dbReference type="SUPFAM" id="SSF56112">
    <property type="entry name" value="Protein kinase-like (PK-like)"/>
    <property type="match status" value="1"/>
</dbReference>
<name>A0A0D1WTN9_EXOME</name>
<reference evidence="2 4" key="1">
    <citation type="submission" date="2015-01" db="EMBL/GenBank/DDBJ databases">
        <title>The Genome Sequence of Exophiala mesophila CBS40295.</title>
        <authorList>
            <consortium name="The Broad Institute Genomics Platform"/>
            <person name="Cuomo C."/>
            <person name="de Hoog S."/>
            <person name="Gorbushina A."/>
            <person name="Stielow B."/>
            <person name="Teixiera M."/>
            <person name="Abouelleil A."/>
            <person name="Chapman S.B."/>
            <person name="Priest M."/>
            <person name="Young S.K."/>
            <person name="Wortman J."/>
            <person name="Nusbaum C."/>
            <person name="Birren B."/>
        </authorList>
    </citation>
    <scope>NUCLEOTIDE SEQUENCE [LARGE SCALE GENOMIC DNA]</scope>
    <source>
        <strain evidence="2 4">CBS 40295</strain>
    </source>
</reference>
<sequence length="276" mass="30967">MSWDIAEYVYLDGSAVNEHIIAVGGTGVVVRRGSHAVKIPRISRLIESEGVALTSGTLTPPEGAYDERAAMTKVFQKEKAILRRLGNYNGIIQCYNILSDDCSIEMPLMEGNLRQLLGECRPTQKLILSWLQELANTIAYIHSKRVIIADIRLDNIVYDSHKTIRLIDFSESTLMPLDWDLEGHDDAGFSTYTDIGQFGATMFEMITSQRCAFDIYQEWKEVGDSTIWPRRDTLPETGGVWLGPIIERCWTKGFASAKDLSVVLGEQDLCGKQLEN</sequence>
<evidence type="ECO:0000313" key="4">
    <source>
        <dbReference type="Proteomes" id="UP000054302"/>
    </source>
</evidence>
<dbReference type="GO" id="GO:0004672">
    <property type="term" value="F:protein kinase activity"/>
    <property type="evidence" value="ECO:0007669"/>
    <property type="project" value="InterPro"/>
</dbReference>
<dbReference type="GO" id="GO:0005524">
    <property type="term" value="F:ATP binding"/>
    <property type="evidence" value="ECO:0007669"/>
    <property type="project" value="InterPro"/>
</dbReference>
<dbReference type="AlphaFoldDB" id="A0A0D1WTN9"/>
<dbReference type="EMBL" id="KN847522">
    <property type="protein sequence ID" value="KIV92570.1"/>
    <property type="molecule type" value="Genomic_DNA"/>
</dbReference>